<protein>
    <submittedName>
        <fullName evidence="1">YdeI/OmpD-associated family protein</fullName>
    </submittedName>
</protein>
<dbReference type="SUPFAM" id="SSF141694">
    <property type="entry name" value="AF2212/PG0164-like"/>
    <property type="match status" value="1"/>
</dbReference>
<dbReference type="InterPro" id="IPR037079">
    <property type="entry name" value="AF2212/PG0164-like_sf"/>
</dbReference>
<evidence type="ECO:0000313" key="1">
    <source>
        <dbReference type="EMBL" id="MEJ2902755.1"/>
    </source>
</evidence>
<dbReference type="Proteomes" id="UP001378956">
    <property type="component" value="Unassembled WGS sequence"/>
</dbReference>
<dbReference type="InterPro" id="IPR015018">
    <property type="entry name" value="DUF1905"/>
</dbReference>
<dbReference type="EMBL" id="JBBEUB010000002">
    <property type="protein sequence ID" value="MEJ2902755.1"/>
    <property type="molecule type" value="Genomic_DNA"/>
</dbReference>
<dbReference type="Gene3D" id="2.40.30.100">
    <property type="entry name" value="AF2212/PG0164-like"/>
    <property type="match status" value="1"/>
</dbReference>
<accession>A0ABU8NMQ5</accession>
<sequence length="159" mass="17979">MSKAPLIEGTFLLEKIPGKGGWTYLRLPGVSSDYRGKFGTVKVSGTIDDYELINYGLMPIRDGGLFLPIKAEIRKKTGKKEGDKVSVLLYADAEDIPMAMPEDLLVCLQDEPEAYQTYQSYTETERKAFLDWIGEANQDEVRVRRIAQTIDLLLSKQKR</sequence>
<evidence type="ECO:0000313" key="2">
    <source>
        <dbReference type="Proteomes" id="UP001378956"/>
    </source>
</evidence>
<comment type="caution">
    <text evidence="1">The sequence shown here is derived from an EMBL/GenBank/DDBJ whole genome shotgun (WGS) entry which is preliminary data.</text>
</comment>
<gene>
    <name evidence="1" type="ORF">WAE58_09975</name>
</gene>
<keyword evidence="2" id="KW-1185">Reference proteome</keyword>
<name>A0ABU8NMQ5_9SPHI</name>
<proteinExistence type="predicted"/>
<dbReference type="Pfam" id="PF13376">
    <property type="entry name" value="OmdA"/>
    <property type="match status" value="1"/>
</dbReference>
<reference evidence="1 2" key="1">
    <citation type="submission" date="2024-03" db="EMBL/GenBank/DDBJ databases">
        <title>Sequence of Lycoming College Course Isolates.</title>
        <authorList>
            <person name="Plotts O."/>
            <person name="Newman J."/>
        </authorList>
    </citation>
    <scope>NUCLEOTIDE SEQUENCE [LARGE SCALE GENOMIC DNA]</scope>
    <source>
        <strain evidence="1 2">CJB-3</strain>
    </source>
</reference>
<organism evidence="1 2">
    <name type="scientific">Pedobacter panaciterrae</name>
    <dbReference type="NCBI Taxonomy" id="363849"/>
    <lineage>
        <taxon>Bacteria</taxon>
        <taxon>Pseudomonadati</taxon>
        <taxon>Bacteroidota</taxon>
        <taxon>Sphingobacteriia</taxon>
        <taxon>Sphingobacteriales</taxon>
        <taxon>Sphingobacteriaceae</taxon>
        <taxon>Pedobacter</taxon>
    </lineage>
</organism>
<dbReference type="Pfam" id="PF08922">
    <property type="entry name" value="DUF1905"/>
    <property type="match status" value="1"/>
</dbReference>
<dbReference type="RefSeq" id="WP_172663085.1">
    <property type="nucleotide sequence ID" value="NZ_CBFGNQ010000022.1"/>
</dbReference>